<dbReference type="Proteomes" id="UP001596253">
    <property type="component" value="Unassembled WGS sequence"/>
</dbReference>
<keyword evidence="3" id="KW-0472">Membrane</keyword>
<evidence type="ECO:0000256" key="3">
    <source>
        <dbReference type="SAM" id="Phobius"/>
    </source>
</evidence>
<dbReference type="EMBL" id="JBHSSD010000021">
    <property type="protein sequence ID" value="MFC6164088.1"/>
    <property type="molecule type" value="Genomic_DNA"/>
</dbReference>
<evidence type="ECO:0000313" key="4">
    <source>
        <dbReference type="EMBL" id="MFC6164088.1"/>
    </source>
</evidence>
<protein>
    <submittedName>
        <fullName evidence="4">Prepilin-type N-terminal cleavage/methylation domain-containing protein</fullName>
    </submittedName>
</protein>
<feature type="transmembrane region" description="Helical" evidence="3">
    <location>
        <begin position="6"/>
        <end position="28"/>
    </location>
</feature>
<evidence type="ECO:0000256" key="1">
    <source>
        <dbReference type="ARBA" id="ARBA00004241"/>
    </source>
</evidence>
<evidence type="ECO:0000256" key="2">
    <source>
        <dbReference type="ARBA" id="ARBA00023287"/>
    </source>
</evidence>
<accession>A0ABW1R2L0</accession>
<comment type="subcellular location">
    <subcellularLocation>
        <location evidence="1">Cell surface</location>
    </subcellularLocation>
</comment>
<dbReference type="NCBIfam" id="TIGR02532">
    <property type="entry name" value="IV_pilin_GFxxxE"/>
    <property type="match status" value="1"/>
</dbReference>
<reference evidence="5" key="1">
    <citation type="journal article" date="2019" name="Int. J. Syst. Evol. Microbiol.">
        <title>The Global Catalogue of Microorganisms (GCM) 10K type strain sequencing project: providing services to taxonomists for standard genome sequencing and annotation.</title>
        <authorList>
            <consortium name="The Broad Institute Genomics Platform"/>
            <consortium name="The Broad Institute Genome Sequencing Center for Infectious Disease"/>
            <person name="Wu L."/>
            <person name="Ma J."/>
        </authorList>
    </citation>
    <scope>NUCLEOTIDE SEQUENCE [LARGE SCALE GENOMIC DNA]</scope>
    <source>
        <strain evidence="5">CCM 8932</strain>
    </source>
</reference>
<organism evidence="4 5">
    <name type="scientific">Lactiplantibacillus dongliensis</name>
    <dbReference type="NCBI Taxonomy" id="2559919"/>
    <lineage>
        <taxon>Bacteria</taxon>
        <taxon>Bacillati</taxon>
        <taxon>Bacillota</taxon>
        <taxon>Bacilli</taxon>
        <taxon>Lactobacillales</taxon>
        <taxon>Lactobacillaceae</taxon>
        <taxon>Lactiplantibacillus</taxon>
    </lineage>
</organism>
<dbReference type="Pfam" id="PF07963">
    <property type="entry name" value="N_methyl"/>
    <property type="match status" value="1"/>
</dbReference>
<evidence type="ECO:0000313" key="5">
    <source>
        <dbReference type="Proteomes" id="UP001596253"/>
    </source>
</evidence>
<comment type="caution">
    <text evidence="4">The sequence shown here is derived from an EMBL/GenBank/DDBJ whole genome shotgun (WGS) entry which is preliminary data.</text>
</comment>
<gene>
    <name evidence="4" type="ORF">ACFP3T_05320</name>
</gene>
<dbReference type="InterPro" id="IPR012902">
    <property type="entry name" value="N_methyl_site"/>
</dbReference>
<sequence>MENKTLGFTMIEVVVSLSILLIIGGVIFQGEHSIRNNSKQAAPEVEWYLMLHELENPAHGFSFKSSDQMFYSPRMKAFNLVLDKNDLRLKSNSRGFIVLMPNVKSFKLDDDLHLSVTTLKGQTFKSRLLLPKVAEK</sequence>
<keyword evidence="3" id="KW-1133">Transmembrane helix</keyword>
<keyword evidence="3" id="KW-0812">Transmembrane</keyword>
<keyword evidence="5" id="KW-1185">Reference proteome</keyword>
<keyword evidence="2" id="KW-0178">Competence</keyword>
<name>A0ABW1R2L0_9LACO</name>
<proteinExistence type="predicted"/>
<dbReference type="RefSeq" id="WP_137641024.1">
    <property type="nucleotide sequence ID" value="NZ_BJDK01000036.1"/>
</dbReference>